<dbReference type="SMART" id="SM01356">
    <property type="entry name" value="AP4E_app_platf"/>
    <property type="match status" value="1"/>
</dbReference>
<dbReference type="EMBL" id="HBEM01033049">
    <property type="protein sequence ID" value="CAD8463608.1"/>
    <property type="molecule type" value="Transcribed_RNA"/>
</dbReference>
<reference evidence="2" key="1">
    <citation type="submission" date="2021-01" db="EMBL/GenBank/DDBJ databases">
        <authorList>
            <person name="Corre E."/>
            <person name="Pelletier E."/>
            <person name="Niang G."/>
            <person name="Scheremetjew M."/>
            <person name="Finn R."/>
            <person name="Kale V."/>
            <person name="Holt S."/>
            <person name="Cochrane G."/>
            <person name="Meng A."/>
            <person name="Brown T."/>
            <person name="Cohen L."/>
        </authorList>
    </citation>
    <scope>NUCLEOTIDE SEQUENCE</scope>
    <source>
        <strain evidence="2">CCMP2058</strain>
    </source>
</reference>
<feature type="domain" description="AP-4 complex subunit epsilon-1 C-terminal" evidence="1">
    <location>
        <begin position="145"/>
        <end position="251"/>
    </location>
</feature>
<organism evidence="2">
    <name type="scientific">Amorphochlora amoebiformis</name>
    <dbReference type="NCBI Taxonomy" id="1561963"/>
    <lineage>
        <taxon>Eukaryota</taxon>
        <taxon>Sar</taxon>
        <taxon>Rhizaria</taxon>
        <taxon>Cercozoa</taxon>
        <taxon>Chlorarachniophyceae</taxon>
        <taxon>Amorphochlora</taxon>
    </lineage>
</organism>
<gene>
    <name evidence="2" type="ORF">LAMO00422_LOCUS22571</name>
</gene>
<evidence type="ECO:0000259" key="1">
    <source>
        <dbReference type="SMART" id="SM01356"/>
    </source>
</evidence>
<evidence type="ECO:0000313" key="2">
    <source>
        <dbReference type="EMBL" id="CAD8463608.1"/>
    </source>
</evidence>
<dbReference type="AlphaFoldDB" id="A0A7S0DS02"/>
<name>A0A7S0DS02_9EUKA</name>
<proteinExistence type="predicted"/>
<dbReference type="InterPro" id="IPR028269">
    <property type="entry name" value="AP4E1_C"/>
</dbReference>
<protein>
    <recommendedName>
        <fullName evidence="1">AP-4 complex subunit epsilon-1 C-terminal domain-containing protein</fullName>
    </recommendedName>
</protein>
<dbReference type="Pfam" id="PF14807">
    <property type="entry name" value="AP4E_app_platf"/>
    <property type="match status" value="1"/>
</dbReference>
<accession>A0A7S0DS02</accession>
<sequence>MAESLQKQLSGFPKGMEAVANEEGEVYISYQKVYLPGQTMVCVFVTNASKRTFSNGYTAAVQTQNGLFLRCDANPKADLKEKQNLDRQLLSAPSLAEKKTSTIMIGIFCNHPHSIGNNSIQVRIQPTAGVPVNLTLPVDIKDLIRPTKMSVQQYGGMWKRLPKEIKETLRNASVGDISAFNGIASACNMALVKIIGKECILAAKLVTGSKNNVLCLVHAKVRSGSEMVFMARSSHAAFSAAVLGLVRDACSA</sequence>